<keyword evidence="6" id="KW-0808">Transferase</keyword>
<dbReference type="PROSITE" id="PS50110">
    <property type="entry name" value="RESPONSE_REGULATORY"/>
    <property type="match status" value="2"/>
</dbReference>
<dbReference type="PANTHER" id="PTHR45339:SF1">
    <property type="entry name" value="HYBRID SIGNAL TRANSDUCTION HISTIDINE KINASE J"/>
    <property type="match status" value="1"/>
</dbReference>
<organism evidence="14 15">
    <name type="scientific">Hungatella hathewayi</name>
    <dbReference type="NCBI Taxonomy" id="154046"/>
    <lineage>
        <taxon>Bacteria</taxon>
        <taxon>Bacillati</taxon>
        <taxon>Bacillota</taxon>
        <taxon>Clostridia</taxon>
        <taxon>Lachnospirales</taxon>
        <taxon>Lachnospiraceae</taxon>
        <taxon>Hungatella</taxon>
    </lineage>
</organism>
<dbReference type="SUPFAM" id="SSF52172">
    <property type="entry name" value="CheY-like"/>
    <property type="match status" value="2"/>
</dbReference>
<keyword evidence="6" id="KW-0418">Kinase</keyword>
<keyword evidence="11" id="KW-1133">Transmembrane helix</keyword>
<evidence type="ECO:0000256" key="1">
    <source>
        <dbReference type="ARBA" id="ARBA00000085"/>
    </source>
</evidence>
<feature type="domain" description="Histidine kinase" evidence="12">
    <location>
        <begin position="366"/>
        <end position="590"/>
    </location>
</feature>
<dbReference type="RefSeq" id="WP_244052491.1">
    <property type="nucleotide sequence ID" value="NZ_BQNJ01000001.1"/>
</dbReference>
<evidence type="ECO:0000256" key="6">
    <source>
        <dbReference type="ARBA" id="ARBA00022777"/>
    </source>
</evidence>
<dbReference type="CDD" id="cd16922">
    <property type="entry name" value="HATPase_EvgS-ArcB-TorS-like"/>
    <property type="match status" value="1"/>
</dbReference>
<feature type="modified residue" description="4-aspartylphosphate" evidence="10">
    <location>
        <position position="661"/>
    </location>
</feature>
<dbReference type="CDD" id="cd17546">
    <property type="entry name" value="REC_hyHK_CKI1_RcsC-like"/>
    <property type="match status" value="2"/>
</dbReference>
<dbReference type="InterPro" id="IPR005467">
    <property type="entry name" value="His_kinase_dom"/>
</dbReference>
<dbReference type="InterPro" id="IPR036890">
    <property type="entry name" value="HATPase_C_sf"/>
</dbReference>
<dbReference type="AlphaFoldDB" id="A0AA37JEC8"/>
<feature type="domain" description="Response regulatory" evidence="13">
    <location>
        <begin position="607"/>
        <end position="727"/>
    </location>
</feature>
<comment type="similarity">
    <text evidence="2">In the N-terminal section; belongs to the phytochrome family.</text>
</comment>
<name>A0AA37JEC8_9FIRM</name>
<proteinExistence type="inferred from homology"/>
<keyword evidence="11" id="KW-0812">Transmembrane</keyword>
<dbReference type="InterPro" id="IPR036097">
    <property type="entry name" value="HisK_dim/P_sf"/>
</dbReference>
<evidence type="ECO:0000256" key="10">
    <source>
        <dbReference type="PROSITE-ProRule" id="PRU00169"/>
    </source>
</evidence>
<keyword evidence="5 10" id="KW-0597">Phosphoprotein</keyword>
<evidence type="ECO:0000256" key="11">
    <source>
        <dbReference type="SAM" id="Phobius"/>
    </source>
</evidence>
<evidence type="ECO:0000256" key="7">
    <source>
        <dbReference type="ARBA" id="ARBA00023012"/>
    </source>
</evidence>
<feature type="domain" description="Response regulatory" evidence="13">
    <location>
        <begin position="750"/>
        <end position="871"/>
    </location>
</feature>
<evidence type="ECO:0000256" key="2">
    <source>
        <dbReference type="ARBA" id="ARBA00006402"/>
    </source>
</evidence>
<keyword evidence="11" id="KW-0472">Membrane</keyword>
<evidence type="ECO:0000256" key="3">
    <source>
        <dbReference type="ARBA" id="ARBA00012438"/>
    </source>
</evidence>
<dbReference type="GO" id="GO:0000155">
    <property type="term" value="F:phosphorelay sensor kinase activity"/>
    <property type="evidence" value="ECO:0007669"/>
    <property type="project" value="InterPro"/>
</dbReference>
<dbReference type="Proteomes" id="UP001055091">
    <property type="component" value="Unassembled WGS sequence"/>
</dbReference>
<dbReference type="CDD" id="cd00082">
    <property type="entry name" value="HisKA"/>
    <property type="match status" value="1"/>
</dbReference>
<dbReference type="SUPFAM" id="SSF47384">
    <property type="entry name" value="Homodimeric domain of signal transducing histidine kinase"/>
    <property type="match status" value="1"/>
</dbReference>
<dbReference type="Gene3D" id="1.10.287.130">
    <property type="match status" value="1"/>
</dbReference>
<dbReference type="SMART" id="SM00387">
    <property type="entry name" value="HATPase_c"/>
    <property type="match status" value="1"/>
</dbReference>
<evidence type="ECO:0000256" key="8">
    <source>
        <dbReference type="ARBA" id="ARBA00024867"/>
    </source>
</evidence>
<dbReference type="Pfam" id="PF00072">
    <property type="entry name" value="Response_reg"/>
    <property type="match status" value="2"/>
</dbReference>
<dbReference type="SMART" id="SM00448">
    <property type="entry name" value="REC"/>
    <property type="match status" value="2"/>
</dbReference>
<dbReference type="Pfam" id="PF02518">
    <property type="entry name" value="HATPase_c"/>
    <property type="match status" value="1"/>
</dbReference>
<evidence type="ECO:0000259" key="12">
    <source>
        <dbReference type="PROSITE" id="PS50109"/>
    </source>
</evidence>
<dbReference type="PRINTS" id="PR00344">
    <property type="entry name" value="BCTRLSENSOR"/>
</dbReference>
<gene>
    <name evidence="14" type="ORF">CE91St55_13030</name>
</gene>
<dbReference type="InterPro" id="IPR001789">
    <property type="entry name" value="Sig_transdc_resp-reg_receiver"/>
</dbReference>
<evidence type="ECO:0000313" key="15">
    <source>
        <dbReference type="Proteomes" id="UP001055091"/>
    </source>
</evidence>
<accession>A0AA37JEC8</accession>
<protein>
    <recommendedName>
        <fullName evidence="9">Circadian input-output histidine kinase CikA</fullName>
        <ecNumber evidence="3">2.7.13.3</ecNumber>
    </recommendedName>
    <alternativeName>
        <fullName evidence="4">Stage 0 sporulation protein A homolog</fullName>
    </alternativeName>
</protein>
<dbReference type="Gene3D" id="3.40.50.2300">
    <property type="match status" value="2"/>
</dbReference>
<dbReference type="SUPFAM" id="SSF55874">
    <property type="entry name" value="ATPase domain of HSP90 chaperone/DNA topoisomerase II/histidine kinase"/>
    <property type="match status" value="1"/>
</dbReference>
<comment type="caution">
    <text evidence="14">The sequence shown here is derived from an EMBL/GenBank/DDBJ whole genome shotgun (WGS) entry which is preliminary data.</text>
</comment>
<dbReference type="SMART" id="SM00388">
    <property type="entry name" value="HisKA"/>
    <property type="match status" value="1"/>
</dbReference>
<evidence type="ECO:0000256" key="9">
    <source>
        <dbReference type="ARBA" id="ARBA00074306"/>
    </source>
</evidence>
<dbReference type="EMBL" id="BQNJ01000001">
    <property type="protein sequence ID" value="GKG99321.1"/>
    <property type="molecule type" value="Genomic_DNA"/>
</dbReference>
<sequence length="875" mass="97486">MQKAVNKKDSSVGRSQQMSIVSTAVLILLMFCYLVMTIRNSASLAAQTEIISTHPFEVVISAGDVKLYVSEMSLRTGRLERHHNREDVEIAADMLEKLAFSLEKPILRLEELYLGDAEDVQELKETLTRLQTEQAAYLTYCGQAVITEENIEAYAQEHLQPLYEEALHQTEAIIATAQAKKVGYGETAESLRLTTLIGSVVLMTLMVFVLLISQYVLHRQRKELTYRSKLFDNLSLSIDDAFIIRDAGTGAINYRGLNVERILGIPVDYVESLYQGMPEEDAQALREGVSDPQFASPFERMVGYTKPNREKCWMLIRIYRVEDLKTPQLITVFSDRTEEVRSRQILQEAMTNAEQANMAKSEFLSRMSHEIRTPLNAIIGMTTIAAAVVRDPARVEDCLSKITFSSRHLLMLINDVLDMSKIESRSMILQQEPFDMFEIINGFVSTVYAQTKAKGIEFQETMEGFGEDAIFIGDSLRLNQILFNLSSNAVKFTPPGGKIRLEVSRYRGRNTADMIRFTLSDTGIGMTKEAVERVFQPFEQADASIAKLYGGTGLGMSITRNLITLMGGCIRVDSEPGVGTACIVELPFLKGEESGIQEPDFEPYGLQALIVDDEQTVCEQTAILLEKIKIHAEWHLSGAEAVEQVKEMYREGRNIDLCLIDWKMPDMDGVEVTRRIRREVGDDIPIVMISAYDISEVEEEARAAGVNGFLPKPLYRSSVYAAIKDVLEKKGQPSEAVEQKHTDMPLTGMRLLMAEDNALNQEIAATLLHMNGAEVDCVEDGQQVLDTFLASGPGDYDAILMDVQMPVMDGHEAARRIRKSNHPTALTIPIIATTANAFSDDIAAALAAGMNAHISKPLDIVQLCKTLTGCIHKNA</sequence>
<comment type="function">
    <text evidence="8">May play the central regulatory role in sporulation. It may be an element of the effector pathway responsible for the activation of sporulation genes in response to nutritional stress. Spo0A may act in concert with spo0H (a sigma factor) to control the expression of some genes that are critical to the sporulation process.</text>
</comment>
<evidence type="ECO:0000256" key="4">
    <source>
        <dbReference type="ARBA" id="ARBA00018672"/>
    </source>
</evidence>
<evidence type="ECO:0000256" key="5">
    <source>
        <dbReference type="ARBA" id="ARBA00022553"/>
    </source>
</evidence>
<reference evidence="14" key="1">
    <citation type="submission" date="2022-01" db="EMBL/GenBank/DDBJ databases">
        <title>Novel bile acid biosynthetic pathways are enriched in the microbiome of centenarians.</title>
        <authorList>
            <person name="Sato Y."/>
            <person name="Atarashi K."/>
            <person name="Plichta R.D."/>
            <person name="Arai Y."/>
            <person name="Sasajima S."/>
            <person name="Kearney M.S."/>
            <person name="Suda W."/>
            <person name="Takeshita K."/>
            <person name="Sasaki T."/>
            <person name="Okamoto S."/>
            <person name="Skelly N.A."/>
            <person name="Okamura Y."/>
            <person name="Vlamakis H."/>
            <person name="Li Y."/>
            <person name="Tanoue T."/>
            <person name="Takei H."/>
            <person name="Nittono H."/>
            <person name="Narushima S."/>
            <person name="Irie J."/>
            <person name="Itoh H."/>
            <person name="Moriya K."/>
            <person name="Sugiura Y."/>
            <person name="Suematsu M."/>
            <person name="Moritoki N."/>
            <person name="Shibata S."/>
            <person name="Littman R.D."/>
            <person name="Fischbach A.M."/>
            <person name="Uwamino Y."/>
            <person name="Inoue T."/>
            <person name="Honda A."/>
            <person name="Hattori M."/>
            <person name="Murai T."/>
            <person name="Xavier J.R."/>
            <person name="Hirose N."/>
            <person name="Honda K."/>
        </authorList>
    </citation>
    <scope>NUCLEOTIDE SEQUENCE</scope>
    <source>
        <strain evidence="14">CE91-St55</strain>
    </source>
</reference>
<dbReference type="InterPro" id="IPR004358">
    <property type="entry name" value="Sig_transdc_His_kin-like_C"/>
</dbReference>
<feature type="transmembrane region" description="Helical" evidence="11">
    <location>
        <begin position="20"/>
        <end position="38"/>
    </location>
</feature>
<dbReference type="InterPro" id="IPR003594">
    <property type="entry name" value="HATPase_dom"/>
</dbReference>
<dbReference type="Gene3D" id="3.30.565.10">
    <property type="entry name" value="Histidine kinase-like ATPase, C-terminal domain"/>
    <property type="match status" value="1"/>
</dbReference>
<dbReference type="InterPro" id="IPR003661">
    <property type="entry name" value="HisK_dim/P_dom"/>
</dbReference>
<dbReference type="Pfam" id="PF00512">
    <property type="entry name" value="HisKA"/>
    <property type="match status" value="1"/>
</dbReference>
<dbReference type="EC" id="2.7.13.3" evidence="3"/>
<comment type="catalytic activity">
    <reaction evidence="1">
        <text>ATP + protein L-histidine = ADP + protein N-phospho-L-histidine.</text>
        <dbReference type="EC" id="2.7.13.3"/>
    </reaction>
</comment>
<evidence type="ECO:0000259" key="13">
    <source>
        <dbReference type="PROSITE" id="PS50110"/>
    </source>
</evidence>
<dbReference type="PANTHER" id="PTHR45339">
    <property type="entry name" value="HYBRID SIGNAL TRANSDUCTION HISTIDINE KINASE J"/>
    <property type="match status" value="1"/>
</dbReference>
<evidence type="ECO:0000313" key="14">
    <source>
        <dbReference type="EMBL" id="GKG99321.1"/>
    </source>
</evidence>
<dbReference type="InterPro" id="IPR011006">
    <property type="entry name" value="CheY-like_superfamily"/>
</dbReference>
<feature type="transmembrane region" description="Helical" evidence="11">
    <location>
        <begin position="196"/>
        <end position="217"/>
    </location>
</feature>
<keyword evidence="7" id="KW-0902">Two-component regulatory system</keyword>
<feature type="modified residue" description="4-aspartylphosphate" evidence="10">
    <location>
        <position position="802"/>
    </location>
</feature>
<dbReference type="PROSITE" id="PS50109">
    <property type="entry name" value="HIS_KIN"/>
    <property type="match status" value="1"/>
</dbReference>
<dbReference type="FunFam" id="3.30.565.10:FF:000010">
    <property type="entry name" value="Sensor histidine kinase RcsC"/>
    <property type="match status" value="1"/>
</dbReference>